<organism evidence="8 9">
    <name type="scientific">Lithospermum erythrorhizon</name>
    <name type="common">Purple gromwell</name>
    <name type="synonym">Lithospermum officinale var. erythrorhizon</name>
    <dbReference type="NCBI Taxonomy" id="34254"/>
    <lineage>
        <taxon>Eukaryota</taxon>
        <taxon>Viridiplantae</taxon>
        <taxon>Streptophyta</taxon>
        <taxon>Embryophyta</taxon>
        <taxon>Tracheophyta</taxon>
        <taxon>Spermatophyta</taxon>
        <taxon>Magnoliopsida</taxon>
        <taxon>eudicotyledons</taxon>
        <taxon>Gunneridae</taxon>
        <taxon>Pentapetalae</taxon>
        <taxon>asterids</taxon>
        <taxon>lamiids</taxon>
        <taxon>Boraginales</taxon>
        <taxon>Boraginaceae</taxon>
        <taxon>Boraginoideae</taxon>
        <taxon>Lithospermeae</taxon>
        <taxon>Lithospermum</taxon>
    </lineage>
</organism>
<dbReference type="InterPro" id="IPR027443">
    <property type="entry name" value="IPNS-like_sf"/>
</dbReference>
<dbReference type="AlphaFoldDB" id="A0AAV3S327"/>
<sequence>MAPTIEETYDRASEIKAFDDTKDGVKGVVDSGITKVPRIFLSPPCNLETDSTGIAIPVIDLDGIQNDPIRRKQVVEEINSASMTFGCFQVVNHEIPINILEEMLKGVRRFYDQDDEERRKWYTRDFNKTVVYNSNFHLYHGPSADWRDTFNCTMAPNLPNPDELPEICSEIVLDYSKRVISLGNSLFELFSEALGVNPQCLYDMGCSEGMTVYNHYYPACPEPELAMGTSRHADYGFLTILLQDHIGGLQILYENKWINVLPVPGALVVNAGDLFQLISNDKFISCQHRVLANKVGPRISVASIFAQGFEAATKVYGPIKKLITEDNPQIYKETTIKDFSYHYMETMRKEFSVLSAFKI</sequence>
<dbReference type="FunFam" id="2.60.120.330:FF:000005">
    <property type="entry name" value="1-aminocyclopropane-1-carboxylate oxidase homolog 1"/>
    <property type="match status" value="1"/>
</dbReference>
<dbReference type="GO" id="GO:0009805">
    <property type="term" value="P:coumarin biosynthetic process"/>
    <property type="evidence" value="ECO:0007669"/>
    <property type="project" value="UniProtKB-ARBA"/>
</dbReference>
<dbReference type="Gene3D" id="2.60.120.330">
    <property type="entry name" value="B-lactam Antibiotic, Isopenicillin N Synthase, Chain"/>
    <property type="match status" value="1"/>
</dbReference>
<dbReference type="Pfam" id="PF14226">
    <property type="entry name" value="DIOX_N"/>
    <property type="match status" value="1"/>
</dbReference>
<keyword evidence="9" id="KW-1185">Reference proteome</keyword>
<proteinExistence type="inferred from homology"/>
<keyword evidence="3" id="KW-0847">Vitamin C</keyword>
<feature type="domain" description="Fe2OG dioxygenase" evidence="7">
    <location>
        <begin position="206"/>
        <end position="308"/>
    </location>
</feature>
<evidence type="ECO:0000256" key="6">
    <source>
        <dbReference type="RuleBase" id="RU003682"/>
    </source>
</evidence>
<keyword evidence="5 6" id="KW-0408">Iron</keyword>
<dbReference type="GO" id="GO:0046872">
    <property type="term" value="F:metal ion binding"/>
    <property type="evidence" value="ECO:0007669"/>
    <property type="project" value="UniProtKB-KW"/>
</dbReference>
<evidence type="ECO:0000256" key="3">
    <source>
        <dbReference type="ARBA" id="ARBA00022896"/>
    </source>
</evidence>
<reference evidence="8 9" key="1">
    <citation type="submission" date="2024-01" db="EMBL/GenBank/DDBJ databases">
        <title>The complete chloroplast genome sequence of Lithospermum erythrorhizon: insights into the phylogenetic relationship among Boraginaceae species and the maternal lineages of purple gromwells.</title>
        <authorList>
            <person name="Okada T."/>
            <person name="Watanabe K."/>
        </authorList>
    </citation>
    <scope>NUCLEOTIDE SEQUENCE [LARGE SCALE GENOMIC DNA]</scope>
</reference>
<dbReference type="SUPFAM" id="SSF51197">
    <property type="entry name" value="Clavaminate synthase-like"/>
    <property type="match status" value="1"/>
</dbReference>
<accession>A0AAV3S327</accession>
<comment type="similarity">
    <text evidence="1 6">Belongs to the iron/ascorbate-dependent oxidoreductase family.</text>
</comment>
<comment type="caution">
    <text evidence="8">The sequence shown here is derived from an EMBL/GenBank/DDBJ whole genome shotgun (WGS) entry which is preliminary data.</text>
</comment>
<dbReference type="PROSITE" id="PS51471">
    <property type="entry name" value="FE2OG_OXY"/>
    <property type="match status" value="1"/>
</dbReference>
<dbReference type="GO" id="GO:0016706">
    <property type="term" value="F:2-oxoglutarate-dependent dioxygenase activity"/>
    <property type="evidence" value="ECO:0007669"/>
    <property type="project" value="UniProtKB-ARBA"/>
</dbReference>
<dbReference type="InterPro" id="IPR005123">
    <property type="entry name" value="Oxoglu/Fe-dep_dioxygenase_dom"/>
</dbReference>
<protein>
    <submittedName>
        <fullName evidence="8">Oxidoreductase</fullName>
    </submittedName>
</protein>
<dbReference type="GO" id="GO:0031418">
    <property type="term" value="F:L-ascorbic acid binding"/>
    <property type="evidence" value="ECO:0007669"/>
    <property type="project" value="UniProtKB-KW"/>
</dbReference>
<evidence type="ECO:0000259" key="7">
    <source>
        <dbReference type="PROSITE" id="PS51471"/>
    </source>
</evidence>
<keyword evidence="4 6" id="KW-0560">Oxidoreductase</keyword>
<dbReference type="PANTHER" id="PTHR10209:SF859">
    <property type="entry name" value="OS03G0690500 PROTEIN"/>
    <property type="match status" value="1"/>
</dbReference>
<evidence type="ECO:0000256" key="5">
    <source>
        <dbReference type="ARBA" id="ARBA00023004"/>
    </source>
</evidence>
<gene>
    <name evidence="8" type="ORF">LIER_34039</name>
</gene>
<dbReference type="PANTHER" id="PTHR10209">
    <property type="entry name" value="OXIDOREDUCTASE, 2OG-FE II OXYGENASE FAMILY PROTEIN"/>
    <property type="match status" value="1"/>
</dbReference>
<keyword evidence="2 6" id="KW-0479">Metal-binding</keyword>
<evidence type="ECO:0000256" key="4">
    <source>
        <dbReference type="ARBA" id="ARBA00023002"/>
    </source>
</evidence>
<evidence type="ECO:0000313" key="9">
    <source>
        <dbReference type="Proteomes" id="UP001454036"/>
    </source>
</evidence>
<evidence type="ECO:0000256" key="1">
    <source>
        <dbReference type="ARBA" id="ARBA00008056"/>
    </source>
</evidence>
<evidence type="ECO:0000256" key="2">
    <source>
        <dbReference type="ARBA" id="ARBA00022723"/>
    </source>
</evidence>
<dbReference type="Pfam" id="PF03171">
    <property type="entry name" value="2OG-FeII_Oxy"/>
    <property type="match status" value="1"/>
</dbReference>
<dbReference type="GO" id="GO:0002238">
    <property type="term" value="P:response to molecule of fungal origin"/>
    <property type="evidence" value="ECO:0007669"/>
    <property type="project" value="UniProtKB-ARBA"/>
</dbReference>
<evidence type="ECO:0000313" key="8">
    <source>
        <dbReference type="EMBL" id="GAA0186751.1"/>
    </source>
</evidence>
<name>A0AAV3S327_LITER</name>
<dbReference type="Proteomes" id="UP001454036">
    <property type="component" value="Unassembled WGS sequence"/>
</dbReference>
<dbReference type="InterPro" id="IPR026992">
    <property type="entry name" value="DIOX_N"/>
</dbReference>
<dbReference type="InterPro" id="IPR044861">
    <property type="entry name" value="IPNS-like_FE2OG_OXY"/>
</dbReference>
<dbReference type="EMBL" id="BAABME010013997">
    <property type="protein sequence ID" value="GAA0186751.1"/>
    <property type="molecule type" value="Genomic_DNA"/>
</dbReference>